<reference evidence="6" key="2">
    <citation type="submission" date="2025-09" db="UniProtKB">
        <authorList>
            <consortium name="Ensembl"/>
        </authorList>
    </citation>
    <scope>IDENTIFICATION</scope>
</reference>
<evidence type="ECO:0000313" key="6">
    <source>
        <dbReference type="Ensembl" id="ENSPTXP00000020910.1"/>
    </source>
</evidence>
<dbReference type="GO" id="GO:0004930">
    <property type="term" value="F:G protein-coupled receptor activity"/>
    <property type="evidence" value="ECO:0007669"/>
    <property type="project" value="InterPro"/>
</dbReference>
<sequence>PSFFRVNPSEFPQYMGLVHLLLHFQWNWVGLLAPEDDNGEHFISSLMPLLKEKEICLAFSEKLKSDIFATTESKLLHVFKMWSKAEVIILFGDSSSSANVQVAVYGHEVMRKKPFQKVWILTSHWKLNVVGSKNILQLIKPFHGALHFRHHMGDVSDFNHFLLSLNPWNPQGDLFLSPWWERVFGCIIHKPGLSPKTGKKPCTGKENLENVPTYIFEKRMTSESYNIYNAIYAVAHALHAMYGSVTQSIMKRFGKKIANVQSWQVISMTFYPVYGSLKRKLSIHLFCPTPPPKALNQF</sequence>
<evidence type="ECO:0000256" key="3">
    <source>
        <dbReference type="ARBA" id="ARBA00022989"/>
    </source>
</evidence>
<dbReference type="Proteomes" id="UP000472273">
    <property type="component" value="Unplaced"/>
</dbReference>
<evidence type="ECO:0000313" key="7">
    <source>
        <dbReference type="Proteomes" id="UP000472273"/>
    </source>
</evidence>
<evidence type="ECO:0000256" key="2">
    <source>
        <dbReference type="ARBA" id="ARBA00022692"/>
    </source>
</evidence>
<keyword evidence="4" id="KW-0472">Membrane</keyword>
<dbReference type="InterPro" id="IPR000068">
    <property type="entry name" value="GPCR_3_Ca_sens_rcpt-rel"/>
</dbReference>
<name>A0A670ZB06_PSETE</name>
<keyword evidence="2" id="KW-0812">Transmembrane</keyword>
<dbReference type="InterPro" id="IPR028082">
    <property type="entry name" value="Peripla_BP_I"/>
</dbReference>
<dbReference type="InterPro" id="IPR001828">
    <property type="entry name" value="ANF_lig-bd_rcpt"/>
</dbReference>
<dbReference type="OMA" id="WIGAIRI"/>
<feature type="domain" description="Receptor ligand binding region" evidence="5">
    <location>
        <begin position="1"/>
        <end position="245"/>
    </location>
</feature>
<reference evidence="6" key="1">
    <citation type="submission" date="2025-08" db="UniProtKB">
        <authorList>
            <consortium name="Ensembl"/>
        </authorList>
    </citation>
    <scope>IDENTIFICATION</scope>
</reference>
<proteinExistence type="predicted"/>
<dbReference type="AlphaFoldDB" id="A0A670ZB06"/>
<dbReference type="FunFam" id="3.40.50.2300:FF:000024">
    <property type="entry name" value="Vomeronasal 2, receptor 73"/>
    <property type="match status" value="1"/>
</dbReference>
<dbReference type="Gene3D" id="3.40.50.2300">
    <property type="match status" value="2"/>
</dbReference>
<protein>
    <recommendedName>
        <fullName evidence="5">Receptor ligand binding region domain-containing protein</fullName>
    </recommendedName>
</protein>
<accession>A0A670ZB06</accession>
<dbReference type="SUPFAM" id="SSF53822">
    <property type="entry name" value="Periplasmic binding protein-like I"/>
    <property type="match status" value="1"/>
</dbReference>
<evidence type="ECO:0000256" key="1">
    <source>
        <dbReference type="ARBA" id="ARBA00004370"/>
    </source>
</evidence>
<dbReference type="Pfam" id="PF01094">
    <property type="entry name" value="ANF_receptor"/>
    <property type="match status" value="1"/>
</dbReference>
<organism evidence="6 7">
    <name type="scientific">Pseudonaja textilis</name>
    <name type="common">Eastern brown snake</name>
    <dbReference type="NCBI Taxonomy" id="8673"/>
    <lineage>
        <taxon>Eukaryota</taxon>
        <taxon>Metazoa</taxon>
        <taxon>Chordata</taxon>
        <taxon>Craniata</taxon>
        <taxon>Vertebrata</taxon>
        <taxon>Euteleostomi</taxon>
        <taxon>Lepidosauria</taxon>
        <taxon>Squamata</taxon>
        <taxon>Bifurcata</taxon>
        <taxon>Unidentata</taxon>
        <taxon>Episquamata</taxon>
        <taxon>Toxicofera</taxon>
        <taxon>Serpentes</taxon>
        <taxon>Colubroidea</taxon>
        <taxon>Elapidae</taxon>
        <taxon>Hydrophiinae</taxon>
        <taxon>Pseudonaja</taxon>
    </lineage>
</organism>
<dbReference type="GeneTree" id="ENSGT00950000182788"/>
<dbReference type="PANTHER" id="PTHR24061:SF599">
    <property type="entry name" value="G-PROTEIN COUPLED RECEPTORS FAMILY 3 PROFILE DOMAIN-CONTAINING PROTEIN"/>
    <property type="match status" value="1"/>
</dbReference>
<dbReference type="Ensembl" id="ENSPTXT00000021549.1">
    <property type="protein sequence ID" value="ENSPTXP00000020910.1"/>
    <property type="gene ID" value="ENSPTXG00000014471.1"/>
</dbReference>
<dbReference type="GO" id="GO:0005886">
    <property type="term" value="C:plasma membrane"/>
    <property type="evidence" value="ECO:0007669"/>
    <property type="project" value="TreeGrafter"/>
</dbReference>
<keyword evidence="7" id="KW-1185">Reference proteome</keyword>
<evidence type="ECO:0000256" key="4">
    <source>
        <dbReference type="ARBA" id="ARBA00023136"/>
    </source>
</evidence>
<comment type="subcellular location">
    <subcellularLocation>
        <location evidence="1">Membrane</location>
    </subcellularLocation>
</comment>
<evidence type="ECO:0000259" key="5">
    <source>
        <dbReference type="Pfam" id="PF01094"/>
    </source>
</evidence>
<keyword evidence="3" id="KW-1133">Transmembrane helix</keyword>
<dbReference type="PANTHER" id="PTHR24061">
    <property type="entry name" value="CALCIUM-SENSING RECEPTOR-RELATED"/>
    <property type="match status" value="1"/>
</dbReference>